<dbReference type="RefSeq" id="WP_158103744.1">
    <property type="nucleotide sequence ID" value="NZ_JAGIOO010000001.1"/>
</dbReference>
<evidence type="ECO:0000256" key="1">
    <source>
        <dbReference type="SAM" id="MobiDB-lite"/>
    </source>
</evidence>
<evidence type="ECO:0000313" key="3">
    <source>
        <dbReference type="Proteomes" id="UP001519363"/>
    </source>
</evidence>
<sequence>MHPDEINTPADLLALPSLAAQQANGDNWYWDEEDQPEPPRPLDRPQS</sequence>
<dbReference type="EMBL" id="JAGIOO010000001">
    <property type="protein sequence ID" value="MBP2478906.1"/>
    <property type="molecule type" value="Genomic_DNA"/>
</dbReference>
<accession>A0ABS5AQR8</accession>
<evidence type="ECO:0000313" key="2">
    <source>
        <dbReference type="EMBL" id="MBP2478906.1"/>
    </source>
</evidence>
<reference evidence="2 3" key="1">
    <citation type="submission" date="2021-03" db="EMBL/GenBank/DDBJ databases">
        <title>Sequencing the genomes of 1000 actinobacteria strains.</title>
        <authorList>
            <person name="Klenk H.-P."/>
        </authorList>
    </citation>
    <scope>NUCLEOTIDE SEQUENCE [LARGE SCALE GENOMIC DNA]</scope>
    <source>
        <strain evidence="2 3">DSM 44580</strain>
    </source>
</reference>
<name>A0ABS5AQR8_9PSEU</name>
<proteinExistence type="predicted"/>
<dbReference type="Proteomes" id="UP001519363">
    <property type="component" value="Unassembled WGS sequence"/>
</dbReference>
<feature type="region of interest" description="Disordered" evidence="1">
    <location>
        <begin position="23"/>
        <end position="47"/>
    </location>
</feature>
<protein>
    <submittedName>
        <fullName evidence="2">Uncharacterized protein</fullName>
    </submittedName>
</protein>
<keyword evidence="3" id="KW-1185">Reference proteome</keyword>
<gene>
    <name evidence="2" type="ORF">JOF53_007778</name>
</gene>
<comment type="caution">
    <text evidence="2">The sequence shown here is derived from an EMBL/GenBank/DDBJ whole genome shotgun (WGS) entry which is preliminary data.</text>
</comment>
<organism evidence="2 3">
    <name type="scientific">Crossiella equi</name>
    <dbReference type="NCBI Taxonomy" id="130796"/>
    <lineage>
        <taxon>Bacteria</taxon>
        <taxon>Bacillati</taxon>
        <taxon>Actinomycetota</taxon>
        <taxon>Actinomycetes</taxon>
        <taxon>Pseudonocardiales</taxon>
        <taxon>Pseudonocardiaceae</taxon>
        <taxon>Crossiella</taxon>
    </lineage>
</organism>